<proteinExistence type="predicted"/>
<dbReference type="AlphaFoldDB" id="A0A5B6WQG0"/>
<dbReference type="Proteomes" id="UP000325315">
    <property type="component" value="Unassembled WGS sequence"/>
</dbReference>
<reference evidence="2" key="1">
    <citation type="journal article" date="2019" name="Plant Biotechnol. J.">
        <title>Genome sequencing of the Australian wild diploid species Gossypium australe highlights disease resistance and delayed gland morphogenesis.</title>
        <authorList>
            <person name="Cai Y."/>
            <person name="Cai X."/>
            <person name="Wang Q."/>
            <person name="Wang P."/>
            <person name="Zhang Y."/>
            <person name="Cai C."/>
            <person name="Xu Y."/>
            <person name="Wang K."/>
            <person name="Zhou Z."/>
            <person name="Wang C."/>
            <person name="Geng S."/>
            <person name="Li B."/>
            <person name="Dong Q."/>
            <person name="Hou Y."/>
            <person name="Wang H."/>
            <person name="Ai P."/>
            <person name="Liu Z."/>
            <person name="Yi F."/>
            <person name="Sun M."/>
            <person name="An G."/>
            <person name="Cheng J."/>
            <person name="Zhang Y."/>
            <person name="Shi Q."/>
            <person name="Xie Y."/>
            <person name="Shi X."/>
            <person name="Chang Y."/>
            <person name="Huang F."/>
            <person name="Chen Y."/>
            <person name="Hong S."/>
            <person name="Mi L."/>
            <person name="Sun Q."/>
            <person name="Zhang L."/>
            <person name="Zhou B."/>
            <person name="Peng R."/>
            <person name="Zhang X."/>
            <person name="Liu F."/>
        </authorList>
    </citation>
    <scope>NUCLEOTIDE SEQUENCE [LARGE SCALE GENOMIC DNA]</scope>
    <source>
        <strain evidence="2">cv. PA1801</strain>
    </source>
</reference>
<dbReference type="EMBL" id="SMMG02000002">
    <property type="protein sequence ID" value="KAA3483653.1"/>
    <property type="molecule type" value="Genomic_DNA"/>
</dbReference>
<name>A0A5B6WQG0_9ROSI</name>
<evidence type="ECO:0000313" key="1">
    <source>
        <dbReference type="EMBL" id="KAA3483653.1"/>
    </source>
</evidence>
<organism evidence="1 2">
    <name type="scientific">Gossypium australe</name>
    <dbReference type="NCBI Taxonomy" id="47621"/>
    <lineage>
        <taxon>Eukaryota</taxon>
        <taxon>Viridiplantae</taxon>
        <taxon>Streptophyta</taxon>
        <taxon>Embryophyta</taxon>
        <taxon>Tracheophyta</taxon>
        <taxon>Spermatophyta</taxon>
        <taxon>Magnoliopsida</taxon>
        <taxon>eudicotyledons</taxon>
        <taxon>Gunneridae</taxon>
        <taxon>Pentapetalae</taxon>
        <taxon>rosids</taxon>
        <taxon>malvids</taxon>
        <taxon>Malvales</taxon>
        <taxon>Malvaceae</taxon>
        <taxon>Malvoideae</taxon>
        <taxon>Gossypium</taxon>
    </lineage>
</organism>
<keyword evidence="2" id="KW-1185">Reference proteome</keyword>
<evidence type="ECO:0000313" key="2">
    <source>
        <dbReference type="Proteomes" id="UP000325315"/>
    </source>
</evidence>
<sequence>MSLPITTITNRALKCQCTKLCIDRSGELRCIGLRTDLIRKIEDKVRVIRDSFKAASNHKNHMPT</sequence>
<protein>
    <submittedName>
        <fullName evidence="1">Uncharacterized protein</fullName>
    </submittedName>
</protein>
<comment type="caution">
    <text evidence="1">The sequence shown here is derived from an EMBL/GenBank/DDBJ whole genome shotgun (WGS) entry which is preliminary data.</text>
</comment>
<accession>A0A5B6WQG0</accession>
<gene>
    <name evidence="1" type="ORF">EPI10_005803</name>
</gene>